<accession>A0ACC0UFK7</accession>
<organism evidence="1 2">
    <name type="scientific">Russula earlei</name>
    <dbReference type="NCBI Taxonomy" id="71964"/>
    <lineage>
        <taxon>Eukaryota</taxon>
        <taxon>Fungi</taxon>
        <taxon>Dikarya</taxon>
        <taxon>Basidiomycota</taxon>
        <taxon>Agaricomycotina</taxon>
        <taxon>Agaricomycetes</taxon>
        <taxon>Russulales</taxon>
        <taxon>Russulaceae</taxon>
        <taxon>Russula</taxon>
    </lineage>
</organism>
<proteinExistence type="predicted"/>
<comment type="caution">
    <text evidence="1">The sequence shown here is derived from an EMBL/GenBank/DDBJ whole genome shotgun (WGS) entry which is preliminary data.</text>
</comment>
<evidence type="ECO:0000313" key="1">
    <source>
        <dbReference type="EMBL" id="KAI9510370.1"/>
    </source>
</evidence>
<name>A0ACC0UFK7_9AGAM</name>
<keyword evidence="2" id="KW-1185">Reference proteome</keyword>
<gene>
    <name evidence="1" type="ORF">F5148DRAFT_1010993</name>
</gene>
<reference evidence="1" key="1">
    <citation type="submission" date="2021-03" db="EMBL/GenBank/DDBJ databases">
        <title>Evolutionary priming and transition to the ectomycorrhizal habit in an iconic lineage of mushroom-forming fungi: is preadaptation a requirement?</title>
        <authorList>
            <consortium name="DOE Joint Genome Institute"/>
            <person name="Looney B.P."/>
            <person name="Miyauchi S."/>
            <person name="Morin E."/>
            <person name="Drula E."/>
            <person name="Courty P.E."/>
            <person name="Chicoki N."/>
            <person name="Fauchery L."/>
            <person name="Kohler A."/>
            <person name="Kuo A."/>
            <person name="LaButti K."/>
            <person name="Pangilinan J."/>
            <person name="Lipzen A."/>
            <person name="Riley R."/>
            <person name="Andreopoulos W."/>
            <person name="He G."/>
            <person name="Johnson J."/>
            <person name="Barry K.W."/>
            <person name="Grigoriev I.V."/>
            <person name="Nagy L."/>
            <person name="Hibbett D."/>
            <person name="Henrissat B."/>
            <person name="Matheny P.B."/>
            <person name="Labbe J."/>
            <person name="Martin A.F."/>
        </authorList>
    </citation>
    <scope>NUCLEOTIDE SEQUENCE</scope>
    <source>
        <strain evidence="1">BPL698</strain>
    </source>
</reference>
<evidence type="ECO:0000313" key="2">
    <source>
        <dbReference type="Proteomes" id="UP001207468"/>
    </source>
</evidence>
<sequence>MPPKVDWEKYTKKIDEKEETIIPLDESDIQILKTYGQGPYAAQLKRTEADIKDVQKRINEKLGIKESDTGLASPNLWDLPADRQRMNEEHPLQVARCTKIIKMDEAAAEAARALNPIGAIQGQKGADEQDKHVINIKQIAKFVVSLGDRVAPTDIEEGMRPFSNHLYFRSVDRNKYQIQIPLPPKIDASVTMMQVEEKPDVTYSDVGGCKDQIEKLREVVELPLLSPERFVSLGIDPPKGVLLFGPPGTGKTLCARAVANRTDATFIRVIGSELVQKYVGEGARMIRELFEMARSKKACIIFFDEVDAIGGARFDDGAGGDNEVQRTMLELINQLDGFDPRGNIKVLMATNRPDTLDPALMRPGRLDRRIEFSLPDNEGRTHILRIHARSMSVERDIRFNLIARLCPNTTGAELRSVATEAGMFAIRARRKVATERDFLDAVEKVVRQGTKFSSTPLYQFRPVDQRIRISVVPLYDVLDSDMFQIQRPLLPRRVLVHPVHHRCSSRYSRTPEPAPPQVAHLLATYAQPQHTPRPLTLGTLLAAGRPLTAESLLTSVSYAQAEIPRRLATRIRSLEALPFIVGTNPYIARILDGFRKSFLWSATFPQVKNLEENATFAAQLESLVRDHANDIPTMAKGFQECARYLSSEQVNGFLDAAIRNRIAVRLIAEQHIALSRALQNPEQANANAGIVDMALSPVGMIRMCASFVGELCEATLGAAPSVIVSGATDATFAYVPNHMEYILTEILKNAFRATVEHHHRRREQQASDGNGDPVLAASSRQQDRPTLPPVLITVVPPPRRHPSSADKPATLSLRIRDQGGGVWPADMARVFSYAFTTAGRGVTFRHGHRRDGCADDGHDDDDEDGGGGGSHAKAVRSSARGDDGAGLFSAMTGKGVETGLGTIAGLGFGLPMSRLYAQYFGGSLDLFSLDGWGCDVLLKLRCLDDADDVEI</sequence>
<dbReference type="EMBL" id="JAGFNK010000043">
    <property type="protein sequence ID" value="KAI9510370.1"/>
    <property type="molecule type" value="Genomic_DNA"/>
</dbReference>
<protein>
    <submittedName>
        <fullName evidence="1">Uncharacterized protein</fullName>
    </submittedName>
</protein>
<dbReference type="Proteomes" id="UP001207468">
    <property type="component" value="Unassembled WGS sequence"/>
</dbReference>